<evidence type="ECO:0000313" key="1">
    <source>
        <dbReference type="EMBL" id="GAB1221632.1"/>
    </source>
</evidence>
<comment type="caution">
    <text evidence="1">The sequence shown here is derived from an EMBL/GenBank/DDBJ whole genome shotgun (WGS) entry which is preliminary data.</text>
</comment>
<gene>
    <name evidence="1" type="ORF">ENUP19_0083G0003</name>
</gene>
<organism evidence="1 2">
    <name type="scientific">Entamoeba nuttalli</name>
    <dbReference type="NCBI Taxonomy" id="412467"/>
    <lineage>
        <taxon>Eukaryota</taxon>
        <taxon>Amoebozoa</taxon>
        <taxon>Evosea</taxon>
        <taxon>Archamoebae</taxon>
        <taxon>Mastigamoebida</taxon>
        <taxon>Entamoebidae</taxon>
        <taxon>Entamoeba</taxon>
    </lineage>
</organism>
<sequence>MIIELEVLIKKLGINEREFNDFVLYWIVTLNTRYYKVAVYGSTYDNEIIQLNINGFNQIQ</sequence>
<accession>A0ABQ0DFJ8</accession>
<name>A0ABQ0DFJ8_9EUKA</name>
<dbReference type="Proteomes" id="UP001628156">
    <property type="component" value="Unassembled WGS sequence"/>
</dbReference>
<evidence type="ECO:0000313" key="2">
    <source>
        <dbReference type="Proteomes" id="UP001628156"/>
    </source>
</evidence>
<protein>
    <submittedName>
        <fullName evidence="1">Uncharacterized protein</fullName>
    </submittedName>
</protein>
<keyword evidence="2" id="KW-1185">Reference proteome</keyword>
<dbReference type="EMBL" id="BAAFRS010000083">
    <property type="protein sequence ID" value="GAB1221632.1"/>
    <property type="molecule type" value="Genomic_DNA"/>
</dbReference>
<reference evidence="1 2" key="1">
    <citation type="journal article" date="2019" name="PLoS Negl. Trop. Dis.">
        <title>Whole genome sequencing of Entamoeba nuttalli reveals mammalian host-related molecular signatures and a novel octapeptide-repeat surface protein.</title>
        <authorList>
            <person name="Tanaka M."/>
            <person name="Makiuchi T."/>
            <person name="Komiyama T."/>
            <person name="Shiina T."/>
            <person name="Osaki K."/>
            <person name="Tachibana H."/>
        </authorList>
    </citation>
    <scope>NUCLEOTIDE SEQUENCE [LARGE SCALE GENOMIC DNA]</scope>
    <source>
        <strain evidence="1 2">P19-061405</strain>
    </source>
</reference>
<proteinExistence type="predicted"/>